<evidence type="ECO:0000256" key="1">
    <source>
        <dbReference type="SAM" id="SignalP"/>
    </source>
</evidence>
<dbReference type="InterPro" id="IPR007788">
    <property type="entry name" value="QCT"/>
</dbReference>
<feature type="chain" id="PRO_5003035192" evidence="1">
    <location>
        <begin position="21"/>
        <end position="362"/>
    </location>
</feature>
<feature type="signal peptide" evidence="1">
    <location>
        <begin position="1"/>
        <end position="20"/>
    </location>
</feature>
<accession>D2QV51</accession>
<dbReference type="Pfam" id="PF05096">
    <property type="entry name" value="Glu_cyclase_2"/>
    <property type="match status" value="1"/>
</dbReference>
<dbReference type="PROSITE" id="PS51257">
    <property type="entry name" value="PROKAR_LIPOPROTEIN"/>
    <property type="match status" value="1"/>
</dbReference>
<reference evidence="2 3" key="1">
    <citation type="journal article" date="2010" name="Stand. Genomic Sci.">
        <title>Complete genome sequence of Spirosoma linguale type strain (1).</title>
        <authorList>
            <person name="Lail K."/>
            <person name="Sikorski J."/>
            <person name="Saunders E."/>
            <person name="Lapidus A."/>
            <person name="Glavina Del Rio T."/>
            <person name="Copeland A."/>
            <person name="Tice H."/>
            <person name="Cheng J.-F."/>
            <person name="Lucas S."/>
            <person name="Nolan M."/>
            <person name="Bruce D."/>
            <person name="Goodwin L."/>
            <person name="Pitluck S."/>
            <person name="Ivanova N."/>
            <person name="Mavromatis K."/>
            <person name="Ovchinnikova G."/>
            <person name="Pati A."/>
            <person name="Chen A."/>
            <person name="Palaniappan K."/>
            <person name="Land M."/>
            <person name="Hauser L."/>
            <person name="Chang Y.-J."/>
            <person name="Jeffries C.D."/>
            <person name="Chain P."/>
            <person name="Brettin T."/>
            <person name="Detter J.C."/>
            <person name="Schuetze A."/>
            <person name="Rohde M."/>
            <person name="Tindall B.J."/>
            <person name="Goeker M."/>
            <person name="Bristow J."/>
            <person name="Eisen J.A."/>
            <person name="Markowitz V."/>
            <person name="Hugenholtz P."/>
            <person name="Kyrpides N.C."/>
            <person name="Klenk H.-P."/>
            <person name="Chen F."/>
        </authorList>
    </citation>
    <scope>NUCLEOTIDE SEQUENCE [LARGE SCALE GENOMIC DNA]</scope>
    <source>
        <strain evidence="3">ATCC 33905 / DSM 74 / LMG 10896 / Claus 1</strain>
    </source>
</reference>
<keyword evidence="1" id="KW-0732">Signal</keyword>
<dbReference type="AlphaFoldDB" id="D2QV51"/>
<sequence length="362" mass="40279">MNFVAKCAVVVILVSLWVSACQQNRKKEADASNQIKVDFVALNKSTYQVGDSIPVRLQQPLSQVTASWDNKPAINRSPVNNIFSLESVDLSVGLHQLVINALTINKEKLTDTLSIEIWSDVKPVKLSYSVLKTYPHQASSFTQGLEFHQDALYEGTGQIGQSKLMKIDLLTGSVLQSVSLPAPHFGEGITIVNNHIYQLTWTSGQCFQYSMDMTLQKTHTYHTQGWGLTHRDSTLIVSDGSNRLSFYTPSFQKTGELMVYDNQGPVMNLNELEYIDGYVLANVWQTNRIVQIELKSGKVIGELTIDPGLPPGVDTKENVLNGIAYRAPEAVLYITGKNWPSLYKLKVNGLFKLKGKNTVALR</sequence>
<dbReference type="GO" id="GO:0016603">
    <property type="term" value="F:glutaminyl-peptide cyclotransferase activity"/>
    <property type="evidence" value="ECO:0007669"/>
    <property type="project" value="InterPro"/>
</dbReference>
<gene>
    <name evidence="2" type="ordered locus">Slin_6727</name>
</gene>
<dbReference type="SUPFAM" id="SSF63829">
    <property type="entry name" value="Calcium-dependent phosphotriesterase"/>
    <property type="match status" value="1"/>
</dbReference>
<dbReference type="KEGG" id="sli:Slin_6727"/>
<geneLocation type="plasmid" evidence="2 3">
    <name>pSLIN01</name>
</geneLocation>
<proteinExistence type="predicted"/>
<dbReference type="RefSeq" id="WP_012931165.1">
    <property type="nucleotide sequence ID" value="NC_013731.1"/>
</dbReference>
<keyword evidence="3" id="KW-1185">Reference proteome</keyword>
<name>D2QV51_SPILD</name>
<keyword evidence="2" id="KW-0614">Plasmid</keyword>
<dbReference type="EMBL" id="CP001770">
    <property type="protein sequence ID" value="ADB42683.1"/>
    <property type="molecule type" value="Genomic_DNA"/>
</dbReference>
<dbReference type="PANTHER" id="PTHR31270">
    <property type="entry name" value="GLUTAMINYL-PEPTIDE CYCLOTRANSFERASE"/>
    <property type="match status" value="1"/>
</dbReference>
<protein>
    <submittedName>
        <fullName evidence="2">Glutamine cyclotransferase</fullName>
    </submittedName>
</protein>
<dbReference type="PANTHER" id="PTHR31270:SF1">
    <property type="entry name" value="GLUTAMINYL-PEPTIDE CYCLOTRANSFERASE"/>
    <property type="match status" value="1"/>
</dbReference>
<organism evidence="2 3">
    <name type="scientific">Spirosoma linguale (strain ATCC 33905 / DSM 74 / LMG 10896 / Claus 1)</name>
    <dbReference type="NCBI Taxonomy" id="504472"/>
    <lineage>
        <taxon>Bacteria</taxon>
        <taxon>Pseudomonadati</taxon>
        <taxon>Bacteroidota</taxon>
        <taxon>Cytophagia</taxon>
        <taxon>Cytophagales</taxon>
        <taxon>Cytophagaceae</taxon>
        <taxon>Spirosoma</taxon>
    </lineage>
</organism>
<evidence type="ECO:0000313" key="2">
    <source>
        <dbReference type="EMBL" id="ADB42683.1"/>
    </source>
</evidence>
<dbReference type="HOGENOM" id="CLU_060272_0_0_10"/>
<dbReference type="Proteomes" id="UP000002028">
    <property type="component" value="Plasmid pSLIN01"/>
</dbReference>
<evidence type="ECO:0000313" key="3">
    <source>
        <dbReference type="Proteomes" id="UP000002028"/>
    </source>
</evidence>